<keyword evidence="1" id="KW-0472">Membrane</keyword>
<keyword evidence="1" id="KW-1133">Transmembrane helix</keyword>
<feature type="transmembrane region" description="Helical" evidence="1">
    <location>
        <begin position="99"/>
        <end position="119"/>
    </location>
</feature>
<dbReference type="EMBL" id="LQXA01000019">
    <property type="protein sequence ID" value="KZC95744.1"/>
    <property type="molecule type" value="Genomic_DNA"/>
</dbReference>
<dbReference type="AlphaFoldDB" id="A0A154V3L2"/>
<feature type="transmembrane region" description="Helical" evidence="1">
    <location>
        <begin position="190"/>
        <end position="211"/>
    </location>
</feature>
<protein>
    <submittedName>
        <fullName evidence="2">Uncharacterized protein</fullName>
    </submittedName>
</protein>
<feature type="transmembrane region" description="Helical" evidence="1">
    <location>
        <begin position="264"/>
        <end position="287"/>
    </location>
</feature>
<accession>A0A154V3L2</accession>
<feature type="transmembrane region" description="Helical" evidence="1">
    <location>
        <begin position="73"/>
        <end position="93"/>
    </location>
</feature>
<proteinExistence type="predicted"/>
<sequence>MAATAFWTLLLGTVVLLVRGLVVVLADPSAAHDAPAWIAASAALVLLPALVGRAARGDAIRRALGAPPATTVLGLRAPALVAGLAGLAAIPAVVESLEIGLPLVHVAGALAGAVGVGAASRILGGRAGADAAELRDGLLDGVPFPADVPWDRRAVLLRVAGIGGLAFLTMVVGAAVQAPPVDPSSPLADGVMALSIGAAGIVAGIASMLVVRPAGRALRPLLLDLDRPTRTAVLRRIRGAGAALAPDHEWRAARIARACRIGEAFSAAGLVLIVMGASACVFGAASMTPPGATSVLTSVAIALAFVGALLAAVLGVAYGSVLVHSAGDAVIALAASPRPGAVEADRWSAPTGVPLG</sequence>
<gene>
    <name evidence="2" type="ORF">AWH51_06760</name>
</gene>
<evidence type="ECO:0000256" key="1">
    <source>
        <dbReference type="SAM" id="Phobius"/>
    </source>
</evidence>
<dbReference type="STRING" id="31965.AWH51_06760"/>
<organism evidence="2 3">
    <name type="scientific">Clavibacter tessellarius</name>
    <dbReference type="NCBI Taxonomy" id="31965"/>
    <lineage>
        <taxon>Bacteria</taxon>
        <taxon>Bacillati</taxon>
        <taxon>Actinomycetota</taxon>
        <taxon>Actinomycetes</taxon>
        <taxon>Micrococcales</taxon>
        <taxon>Microbacteriaceae</taxon>
        <taxon>Clavibacter</taxon>
    </lineage>
</organism>
<evidence type="ECO:0000313" key="3">
    <source>
        <dbReference type="Proteomes" id="UP000076218"/>
    </source>
</evidence>
<feature type="transmembrane region" description="Helical" evidence="1">
    <location>
        <begin position="155"/>
        <end position="178"/>
    </location>
</feature>
<evidence type="ECO:0000313" key="2">
    <source>
        <dbReference type="EMBL" id="KZC95744.1"/>
    </source>
</evidence>
<comment type="caution">
    <text evidence="2">The sequence shown here is derived from an EMBL/GenBank/DDBJ whole genome shotgun (WGS) entry which is preliminary data.</text>
</comment>
<keyword evidence="1" id="KW-0812">Transmembrane</keyword>
<name>A0A154V3L2_9MICO</name>
<reference evidence="2 3" key="1">
    <citation type="submission" date="2016-01" db="EMBL/GenBank/DDBJ databases">
        <title>Draft genome sequence of Clavibacter michiganensis subsp. tessellarius DOAB 609.</title>
        <authorList>
            <person name="Tambong J.T."/>
        </authorList>
    </citation>
    <scope>NUCLEOTIDE SEQUENCE [LARGE SCALE GENOMIC DNA]</scope>
    <source>
        <strain evidence="2 3">DOAB 609</strain>
    </source>
</reference>
<dbReference type="Proteomes" id="UP000076218">
    <property type="component" value="Unassembled WGS sequence"/>
</dbReference>
<feature type="transmembrane region" description="Helical" evidence="1">
    <location>
        <begin position="36"/>
        <end position="52"/>
    </location>
</feature>
<feature type="transmembrane region" description="Helical" evidence="1">
    <location>
        <begin position="299"/>
        <end position="323"/>
    </location>
</feature>